<dbReference type="EMBL" id="JAPUUL010003251">
    <property type="protein sequence ID" value="KAJ8123920.1"/>
    <property type="molecule type" value="Genomic_DNA"/>
</dbReference>
<sequence length="225" mass="24253">MGDFVCIATLAKVGTKITSPASKNRPETVAASEVDRELARKGGSEVHHSPVHASTGPGAAPISEDEAIIALWAKATGPELLHSTEDIVLSPIIITAVLQSSRVMWEGVVEKRKEMKGEALRRKAAGKTGEEEPPASIVDCKVPGARNHKVAHKGNRRGRSWLLVICLRCGHVSWYWEEREEGGDGDGDGDEGEDEGESEGDDKEDKDEDEDEYKDDNVDVLSSGG</sequence>
<dbReference type="Proteomes" id="UP001153332">
    <property type="component" value="Unassembled WGS sequence"/>
</dbReference>
<name>A0ACC2J8T8_9PEZI</name>
<evidence type="ECO:0000313" key="1">
    <source>
        <dbReference type="EMBL" id="KAJ8123920.1"/>
    </source>
</evidence>
<gene>
    <name evidence="1" type="ORF">O1611_g9481</name>
</gene>
<proteinExistence type="predicted"/>
<organism evidence="1 2">
    <name type="scientific">Lasiodiplodia mahajangana</name>
    <dbReference type="NCBI Taxonomy" id="1108764"/>
    <lineage>
        <taxon>Eukaryota</taxon>
        <taxon>Fungi</taxon>
        <taxon>Dikarya</taxon>
        <taxon>Ascomycota</taxon>
        <taxon>Pezizomycotina</taxon>
        <taxon>Dothideomycetes</taxon>
        <taxon>Dothideomycetes incertae sedis</taxon>
        <taxon>Botryosphaeriales</taxon>
        <taxon>Botryosphaeriaceae</taxon>
        <taxon>Lasiodiplodia</taxon>
    </lineage>
</organism>
<evidence type="ECO:0000313" key="2">
    <source>
        <dbReference type="Proteomes" id="UP001153332"/>
    </source>
</evidence>
<keyword evidence="2" id="KW-1185">Reference proteome</keyword>
<accession>A0ACC2J8T8</accession>
<comment type="caution">
    <text evidence="1">The sequence shown here is derived from an EMBL/GenBank/DDBJ whole genome shotgun (WGS) entry which is preliminary data.</text>
</comment>
<reference evidence="1" key="1">
    <citation type="submission" date="2022-12" db="EMBL/GenBank/DDBJ databases">
        <title>Genome Sequence of Lasiodiplodia mahajangana.</title>
        <authorList>
            <person name="Buettner E."/>
        </authorList>
    </citation>
    <scope>NUCLEOTIDE SEQUENCE</scope>
    <source>
        <strain evidence="1">VT137</strain>
    </source>
</reference>
<protein>
    <submittedName>
        <fullName evidence="1">Uncharacterized protein</fullName>
    </submittedName>
</protein>